<accession>C5RCU1</accession>
<protein>
    <submittedName>
        <fullName evidence="1">Uncharacterized protein</fullName>
    </submittedName>
</protein>
<name>C5RCU1_WEIPA</name>
<dbReference type="STRING" id="585506.HMPREF0877_1808"/>
<organism evidence="1 2">
    <name type="scientific">Weissella paramesenteroides ATCC 33313</name>
    <dbReference type="NCBI Taxonomy" id="585506"/>
    <lineage>
        <taxon>Bacteria</taxon>
        <taxon>Bacillati</taxon>
        <taxon>Bacillota</taxon>
        <taxon>Bacilli</taxon>
        <taxon>Lactobacillales</taxon>
        <taxon>Lactobacillaceae</taxon>
        <taxon>Weissella</taxon>
    </lineage>
</organism>
<evidence type="ECO:0000313" key="1">
    <source>
        <dbReference type="EMBL" id="EER74010.1"/>
    </source>
</evidence>
<dbReference type="HOGENOM" id="CLU_3241432_0_0_9"/>
<gene>
    <name evidence="1" type="ORF">HMPREF0877_1808</name>
</gene>
<sequence>MANYQDLATFIETFRQAKRVRFSRKTIDKMVGTLKFAEEYGTF</sequence>
<dbReference type="AlphaFoldDB" id="C5RCU1"/>
<reference evidence="1 2" key="1">
    <citation type="submission" date="2009-04" db="EMBL/GenBank/DDBJ databases">
        <authorList>
            <person name="Qin X."/>
            <person name="Bachman B."/>
            <person name="Battles P."/>
            <person name="Bell A."/>
            <person name="Bess C."/>
            <person name="Bickham C."/>
            <person name="Chaboub L."/>
            <person name="Chen D."/>
            <person name="Coyle M."/>
            <person name="Deiros D.R."/>
            <person name="Dinh H."/>
            <person name="Forbes L."/>
            <person name="Fowler G."/>
            <person name="Francisco L."/>
            <person name="Fu Q."/>
            <person name="Gubbala S."/>
            <person name="Hale W."/>
            <person name="Han Y."/>
            <person name="Hemphill L."/>
            <person name="Highlander S.K."/>
            <person name="Hirani K."/>
            <person name="Hogues M."/>
            <person name="Jackson L."/>
            <person name="Jakkamsetti A."/>
            <person name="Javaid M."/>
            <person name="Jiang H."/>
            <person name="Korchina V."/>
            <person name="Kovar C."/>
            <person name="Lara F."/>
            <person name="Lee S."/>
            <person name="Mata R."/>
            <person name="Mathew T."/>
            <person name="Moen C."/>
            <person name="Morales K."/>
            <person name="Munidasa M."/>
            <person name="Nazareth L."/>
            <person name="Ngo R."/>
            <person name="Nguyen L."/>
            <person name="Okwuonu G."/>
            <person name="Ongeri F."/>
            <person name="Patil S."/>
            <person name="Petrosino J."/>
            <person name="Pham C."/>
            <person name="Pham P."/>
            <person name="Pu L.-L."/>
            <person name="Puazo M."/>
            <person name="Raj R."/>
            <person name="Reid J."/>
            <person name="Rouhana J."/>
            <person name="Saada N."/>
            <person name="Shang Y."/>
            <person name="Simmons D."/>
            <person name="Thornton R."/>
            <person name="Warren J."/>
            <person name="Weissenberger G."/>
            <person name="Zhang J."/>
            <person name="Zhang L."/>
            <person name="Zhou C."/>
            <person name="Zhu D."/>
            <person name="Muzny D."/>
            <person name="Worley K."/>
            <person name="Gibbs R."/>
        </authorList>
    </citation>
    <scope>NUCLEOTIDE SEQUENCE [LARGE SCALE GENOMIC DNA]</scope>
    <source>
        <strain evidence="1 2">ATCC 33313</strain>
    </source>
</reference>
<dbReference type="EMBL" id="ACKU01000033">
    <property type="protein sequence ID" value="EER74010.1"/>
    <property type="molecule type" value="Genomic_DNA"/>
</dbReference>
<comment type="caution">
    <text evidence="1">The sequence shown here is derived from an EMBL/GenBank/DDBJ whole genome shotgun (WGS) entry which is preliminary data.</text>
</comment>
<evidence type="ECO:0000313" key="2">
    <source>
        <dbReference type="Proteomes" id="UP000004528"/>
    </source>
</evidence>
<proteinExistence type="predicted"/>
<dbReference type="Proteomes" id="UP000004528">
    <property type="component" value="Unassembled WGS sequence"/>
</dbReference>
<keyword evidence="2" id="KW-1185">Reference proteome</keyword>